<evidence type="ECO:0000256" key="5">
    <source>
        <dbReference type="PROSITE-ProRule" id="PRU00076"/>
    </source>
</evidence>
<dbReference type="InterPro" id="IPR024731">
    <property type="entry name" value="NELL2-like_EGF"/>
</dbReference>
<evidence type="ECO:0000256" key="3">
    <source>
        <dbReference type="ARBA" id="ARBA00022737"/>
    </source>
</evidence>
<feature type="domain" description="EGF-like" evidence="6">
    <location>
        <begin position="142"/>
        <end position="182"/>
    </location>
</feature>
<sequence length="188" mass="21222">MYFVFPENCRDLVFSTTRLFDGKRLINYVISAAEVKDKQFCAALCFMENECFSYNTKTRIINGKLKCELNNATHEGHENDLLDDPDYFYCAAEFNKICFKHAPVLTLAVIKLPVKLVSRTLDIVACVQEDLRVRLVKMVRNVFFKCFSGTHSCDANAECINTAGSYNCTCRPGYHGNGSSCEGGYLSK</sequence>
<dbReference type="PROSITE" id="PS50026">
    <property type="entry name" value="EGF_3"/>
    <property type="match status" value="1"/>
</dbReference>
<dbReference type="FunFam" id="2.10.25.10:FF:000038">
    <property type="entry name" value="Fibrillin 2"/>
    <property type="match status" value="1"/>
</dbReference>
<evidence type="ECO:0000256" key="2">
    <source>
        <dbReference type="ARBA" id="ARBA00022729"/>
    </source>
</evidence>
<comment type="caution">
    <text evidence="5">Lacks conserved residue(s) required for the propagation of feature annotation.</text>
</comment>
<dbReference type="EMBL" id="CALNXJ010000007">
    <property type="protein sequence ID" value="CAH3044092.1"/>
    <property type="molecule type" value="Genomic_DNA"/>
</dbReference>
<dbReference type="CDD" id="cd00054">
    <property type="entry name" value="EGF_CA"/>
    <property type="match status" value="1"/>
</dbReference>
<dbReference type="Pfam" id="PF12947">
    <property type="entry name" value="EGF_3"/>
    <property type="match status" value="1"/>
</dbReference>
<keyword evidence="8" id="KW-1185">Reference proteome</keyword>
<keyword evidence="2" id="KW-0732">Signal</keyword>
<dbReference type="InterPro" id="IPR001881">
    <property type="entry name" value="EGF-like_Ca-bd_dom"/>
</dbReference>
<dbReference type="PROSITE" id="PS01186">
    <property type="entry name" value="EGF_2"/>
    <property type="match status" value="1"/>
</dbReference>
<organism evidence="7 8">
    <name type="scientific">Pocillopora meandrina</name>
    <dbReference type="NCBI Taxonomy" id="46732"/>
    <lineage>
        <taxon>Eukaryota</taxon>
        <taxon>Metazoa</taxon>
        <taxon>Cnidaria</taxon>
        <taxon>Anthozoa</taxon>
        <taxon>Hexacorallia</taxon>
        <taxon>Scleractinia</taxon>
        <taxon>Astrocoeniina</taxon>
        <taxon>Pocilloporidae</taxon>
        <taxon>Pocillopora</taxon>
    </lineage>
</organism>
<evidence type="ECO:0000256" key="1">
    <source>
        <dbReference type="ARBA" id="ARBA00022536"/>
    </source>
</evidence>
<dbReference type="SUPFAM" id="SSF57196">
    <property type="entry name" value="EGF/Laminin"/>
    <property type="match status" value="1"/>
</dbReference>
<keyword evidence="4" id="KW-1015">Disulfide bond</keyword>
<dbReference type="Proteomes" id="UP001159428">
    <property type="component" value="Unassembled WGS sequence"/>
</dbReference>
<keyword evidence="3" id="KW-0677">Repeat</keyword>
<accession>A0AAU9W3G3</accession>
<evidence type="ECO:0000313" key="8">
    <source>
        <dbReference type="Proteomes" id="UP001159428"/>
    </source>
</evidence>
<proteinExistence type="predicted"/>
<dbReference type="SMART" id="SM00181">
    <property type="entry name" value="EGF"/>
    <property type="match status" value="1"/>
</dbReference>
<dbReference type="InterPro" id="IPR000742">
    <property type="entry name" value="EGF"/>
</dbReference>
<gene>
    <name evidence="7" type="ORF">PMEA_00030914</name>
</gene>
<feature type="non-terminal residue" evidence="7">
    <location>
        <position position="188"/>
    </location>
</feature>
<protein>
    <recommendedName>
        <fullName evidence="6">EGF-like domain-containing protein</fullName>
    </recommendedName>
</protein>
<dbReference type="AlphaFoldDB" id="A0AAU9W3G3"/>
<dbReference type="InterPro" id="IPR000152">
    <property type="entry name" value="EGF-type_Asp/Asn_hydroxyl_site"/>
</dbReference>
<keyword evidence="1 5" id="KW-0245">EGF-like domain</keyword>
<comment type="caution">
    <text evidence="7">The sequence shown here is derived from an EMBL/GenBank/DDBJ whole genome shotgun (WGS) entry which is preliminary data.</text>
</comment>
<dbReference type="Gene3D" id="2.10.25.10">
    <property type="entry name" value="Laminin"/>
    <property type="match status" value="1"/>
</dbReference>
<dbReference type="SMART" id="SM00179">
    <property type="entry name" value="EGF_CA"/>
    <property type="match status" value="1"/>
</dbReference>
<dbReference type="PROSITE" id="PS00010">
    <property type="entry name" value="ASX_HYDROXYL"/>
    <property type="match status" value="1"/>
</dbReference>
<evidence type="ECO:0000256" key="4">
    <source>
        <dbReference type="ARBA" id="ARBA00023157"/>
    </source>
</evidence>
<name>A0AAU9W3G3_9CNID</name>
<reference evidence="7 8" key="1">
    <citation type="submission" date="2022-05" db="EMBL/GenBank/DDBJ databases">
        <authorList>
            <consortium name="Genoscope - CEA"/>
            <person name="William W."/>
        </authorList>
    </citation>
    <scope>NUCLEOTIDE SEQUENCE [LARGE SCALE GENOMIC DNA]</scope>
</reference>
<dbReference type="GO" id="GO:0005509">
    <property type="term" value="F:calcium ion binding"/>
    <property type="evidence" value="ECO:0007669"/>
    <property type="project" value="InterPro"/>
</dbReference>
<evidence type="ECO:0000259" key="6">
    <source>
        <dbReference type="PROSITE" id="PS50026"/>
    </source>
</evidence>
<evidence type="ECO:0000313" key="7">
    <source>
        <dbReference type="EMBL" id="CAH3044092.1"/>
    </source>
</evidence>